<evidence type="ECO:0000256" key="5">
    <source>
        <dbReference type="SAM" id="Coils"/>
    </source>
</evidence>
<accession>A0ABV8LNS0</accession>
<dbReference type="InterPro" id="IPR050611">
    <property type="entry name" value="ABCF"/>
</dbReference>
<name>A0ABV8LNS0_9ACTN</name>
<evidence type="ECO:0000259" key="6">
    <source>
        <dbReference type="PROSITE" id="PS50893"/>
    </source>
</evidence>
<keyword evidence="1" id="KW-0813">Transport</keyword>
<gene>
    <name evidence="7" type="ORF">ACFOZ4_18785</name>
</gene>
<dbReference type="Pfam" id="PF00005">
    <property type="entry name" value="ABC_tran"/>
    <property type="match status" value="2"/>
</dbReference>
<dbReference type="CDD" id="cd03225">
    <property type="entry name" value="ABC_cobalt_CbiO_domain1"/>
    <property type="match status" value="1"/>
</dbReference>
<evidence type="ECO:0000256" key="4">
    <source>
        <dbReference type="ARBA" id="ARBA00022840"/>
    </source>
</evidence>
<comment type="caution">
    <text evidence="7">The sequence shown here is derived from an EMBL/GenBank/DDBJ whole genome shotgun (WGS) entry which is preliminary data.</text>
</comment>
<keyword evidence="8" id="KW-1185">Reference proteome</keyword>
<keyword evidence="4 7" id="KW-0067">ATP-binding</keyword>
<proteinExistence type="predicted"/>
<dbReference type="GO" id="GO:0005524">
    <property type="term" value="F:ATP binding"/>
    <property type="evidence" value="ECO:0007669"/>
    <property type="project" value="UniProtKB-KW"/>
</dbReference>
<protein>
    <submittedName>
        <fullName evidence="7">ABC-F family ATP-binding cassette domain-containing protein</fullName>
    </submittedName>
</protein>
<dbReference type="PANTHER" id="PTHR19211">
    <property type="entry name" value="ATP-BINDING TRANSPORT PROTEIN-RELATED"/>
    <property type="match status" value="1"/>
</dbReference>
<dbReference type="Gene3D" id="3.40.50.300">
    <property type="entry name" value="P-loop containing nucleotide triphosphate hydrolases"/>
    <property type="match status" value="2"/>
</dbReference>
<reference evidence="8" key="1">
    <citation type="journal article" date="2019" name="Int. J. Syst. Evol. Microbiol.">
        <title>The Global Catalogue of Microorganisms (GCM) 10K type strain sequencing project: providing services to taxonomists for standard genome sequencing and annotation.</title>
        <authorList>
            <consortium name="The Broad Institute Genomics Platform"/>
            <consortium name="The Broad Institute Genome Sequencing Center for Infectious Disease"/>
            <person name="Wu L."/>
            <person name="Ma J."/>
        </authorList>
    </citation>
    <scope>NUCLEOTIDE SEQUENCE [LARGE SCALE GENOMIC DNA]</scope>
    <source>
        <strain evidence="8">CGMCC 4.7289</strain>
    </source>
</reference>
<feature type="coiled-coil region" evidence="5">
    <location>
        <begin position="297"/>
        <end position="324"/>
    </location>
</feature>
<dbReference type="PANTHER" id="PTHR19211:SF6">
    <property type="entry name" value="BLL7188 PROTEIN"/>
    <property type="match status" value="1"/>
</dbReference>
<dbReference type="SMART" id="SM00382">
    <property type="entry name" value="AAA"/>
    <property type="match status" value="2"/>
</dbReference>
<dbReference type="PROSITE" id="PS50893">
    <property type="entry name" value="ABC_TRANSPORTER_2"/>
    <property type="match status" value="2"/>
</dbReference>
<organism evidence="7 8">
    <name type="scientific">Hamadaea flava</name>
    <dbReference type="NCBI Taxonomy" id="1742688"/>
    <lineage>
        <taxon>Bacteria</taxon>
        <taxon>Bacillati</taxon>
        <taxon>Actinomycetota</taxon>
        <taxon>Actinomycetes</taxon>
        <taxon>Micromonosporales</taxon>
        <taxon>Micromonosporaceae</taxon>
        <taxon>Hamadaea</taxon>
    </lineage>
</organism>
<evidence type="ECO:0000313" key="7">
    <source>
        <dbReference type="EMBL" id="MFC4132660.1"/>
    </source>
</evidence>
<dbReference type="InterPro" id="IPR015856">
    <property type="entry name" value="ABC_transpr_CbiO/EcfA_su"/>
</dbReference>
<dbReference type="EMBL" id="JBHSAY010000009">
    <property type="protein sequence ID" value="MFC4132660.1"/>
    <property type="molecule type" value="Genomic_DNA"/>
</dbReference>
<evidence type="ECO:0000256" key="2">
    <source>
        <dbReference type="ARBA" id="ARBA00022737"/>
    </source>
</evidence>
<keyword evidence="2" id="KW-0677">Repeat</keyword>
<dbReference type="InterPro" id="IPR027417">
    <property type="entry name" value="P-loop_NTPase"/>
</dbReference>
<sequence>MSSSLVVQDLGFAWPDGDRVFDSLSFTVGPGRTGLVGLNGSGKSTLLRLIAGVLRPASGTVHTAGSLGYLRQDLTLDTQMPVDELLGIADTRRALQAIERGETDVAHFTAVGDDWDVDERARAVLDRLGLTHVDLDRRIGQVSGGEAILLGLAAQLVRRPEVLLLDEPTNNLDRAARTRLYEAVAAWPGVLLVVSHDRALLELVDQIAELRDGEIRFFGGGFSDYEAAVEAEQETAERLVRVAEADVRRQRRELIDARTKLDRRVRYGQKMNDTKREPKIVMGNRKRAAQVSAGKHKTMHQEKLEQARERLVEAEEAVREDDTIRVDLPATEVPAGRTVLTVHARLAHVGHQVDLLVRGPERIGLVGANGAGKSTLLRTVTGELAPAEGSVDAAVPLRYLPQRLDLLDDRLTIVENVARVAPDATPNQIRSRLARFLFRGTRADQVAGTLSGGERFRATLAALLLAEPAPQLLLLDEPTNNLDLTSVRQLSQALEAYRGALVVASHDEPFLESIGITRRVTLPT</sequence>
<dbReference type="Proteomes" id="UP001595816">
    <property type="component" value="Unassembled WGS sequence"/>
</dbReference>
<evidence type="ECO:0000256" key="3">
    <source>
        <dbReference type="ARBA" id="ARBA00022741"/>
    </source>
</evidence>
<keyword evidence="3" id="KW-0547">Nucleotide-binding</keyword>
<evidence type="ECO:0000256" key="1">
    <source>
        <dbReference type="ARBA" id="ARBA00022448"/>
    </source>
</evidence>
<feature type="domain" description="ABC transporter" evidence="6">
    <location>
        <begin position="318"/>
        <end position="523"/>
    </location>
</feature>
<feature type="domain" description="ABC transporter" evidence="6">
    <location>
        <begin position="5"/>
        <end position="237"/>
    </location>
</feature>
<keyword evidence="5" id="KW-0175">Coiled coil</keyword>
<feature type="coiled-coil region" evidence="5">
    <location>
        <begin position="233"/>
        <end position="260"/>
    </location>
</feature>
<dbReference type="InterPro" id="IPR003593">
    <property type="entry name" value="AAA+_ATPase"/>
</dbReference>
<evidence type="ECO:0000313" key="8">
    <source>
        <dbReference type="Proteomes" id="UP001595816"/>
    </source>
</evidence>
<dbReference type="InterPro" id="IPR003439">
    <property type="entry name" value="ABC_transporter-like_ATP-bd"/>
</dbReference>
<dbReference type="RefSeq" id="WP_253752837.1">
    <property type="nucleotide sequence ID" value="NZ_JAMZDZ010000001.1"/>
</dbReference>
<dbReference type="SUPFAM" id="SSF52540">
    <property type="entry name" value="P-loop containing nucleoside triphosphate hydrolases"/>
    <property type="match status" value="2"/>
</dbReference>